<feature type="transmembrane region" description="Helical" evidence="6">
    <location>
        <begin position="422"/>
        <end position="442"/>
    </location>
</feature>
<evidence type="ECO:0000256" key="4">
    <source>
        <dbReference type="ARBA" id="ARBA00022989"/>
    </source>
</evidence>
<dbReference type="SUPFAM" id="SSF103473">
    <property type="entry name" value="MFS general substrate transporter"/>
    <property type="match status" value="1"/>
</dbReference>
<evidence type="ECO:0000256" key="6">
    <source>
        <dbReference type="SAM" id="Phobius"/>
    </source>
</evidence>
<keyword evidence="2" id="KW-1003">Cell membrane</keyword>
<dbReference type="EMBL" id="JBHSLD010000009">
    <property type="protein sequence ID" value="MFC5381280.1"/>
    <property type="molecule type" value="Genomic_DNA"/>
</dbReference>
<comment type="subcellular location">
    <subcellularLocation>
        <location evidence="1">Cell membrane</location>
        <topology evidence="1">Multi-pass membrane protein</topology>
    </subcellularLocation>
</comment>
<feature type="transmembrane region" description="Helical" evidence="6">
    <location>
        <begin position="155"/>
        <end position="181"/>
    </location>
</feature>
<dbReference type="PANTHER" id="PTHR23513">
    <property type="entry name" value="INTEGRAL MEMBRANE EFFLUX PROTEIN-RELATED"/>
    <property type="match status" value="1"/>
</dbReference>
<dbReference type="RefSeq" id="WP_340271726.1">
    <property type="nucleotide sequence ID" value="NZ_JBBEOG010000016.1"/>
</dbReference>
<gene>
    <name evidence="7" type="ORF">ACFPJ6_10800</name>
</gene>
<feature type="transmembrane region" description="Helical" evidence="6">
    <location>
        <begin position="193"/>
        <end position="211"/>
    </location>
</feature>
<evidence type="ECO:0000256" key="3">
    <source>
        <dbReference type="ARBA" id="ARBA00022692"/>
    </source>
</evidence>
<name>A0ABW0GMU5_9MICO</name>
<feature type="transmembrane region" description="Helical" evidence="6">
    <location>
        <begin position="391"/>
        <end position="410"/>
    </location>
</feature>
<feature type="transmembrane region" description="Helical" evidence="6">
    <location>
        <begin position="60"/>
        <end position="83"/>
    </location>
</feature>
<evidence type="ECO:0000256" key="5">
    <source>
        <dbReference type="ARBA" id="ARBA00023136"/>
    </source>
</evidence>
<evidence type="ECO:0000256" key="1">
    <source>
        <dbReference type="ARBA" id="ARBA00004651"/>
    </source>
</evidence>
<comment type="caution">
    <text evidence="7">The sequence shown here is derived from an EMBL/GenBank/DDBJ whole genome shotgun (WGS) entry which is preliminary data.</text>
</comment>
<organism evidence="7 8">
    <name type="scientific">Aquipuribacter nitratireducens</name>
    <dbReference type="NCBI Taxonomy" id="650104"/>
    <lineage>
        <taxon>Bacteria</taxon>
        <taxon>Bacillati</taxon>
        <taxon>Actinomycetota</taxon>
        <taxon>Actinomycetes</taxon>
        <taxon>Micrococcales</taxon>
        <taxon>Intrasporangiaceae</taxon>
        <taxon>Aquipuribacter</taxon>
    </lineage>
</organism>
<reference evidence="8" key="1">
    <citation type="journal article" date="2019" name="Int. J. Syst. Evol. Microbiol.">
        <title>The Global Catalogue of Microorganisms (GCM) 10K type strain sequencing project: providing services to taxonomists for standard genome sequencing and annotation.</title>
        <authorList>
            <consortium name="The Broad Institute Genomics Platform"/>
            <consortium name="The Broad Institute Genome Sequencing Center for Infectious Disease"/>
            <person name="Wu L."/>
            <person name="Ma J."/>
        </authorList>
    </citation>
    <scope>NUCLEOTIDE SEQUENCE [LARGE SCALE GENOMIC DNA]</scope>
    <source>
        <strain evidence="8">CCUG 43114</strain>
    </source>
</reference>
<keyword evidence="4 6" id="KW-1133">Transmembrane helix</keyword>
<sequence length="447" mass="44785">MTTATSPAPGTAGFARVLRGDRYRRLLAVRLTSQLGDGAFQAGLASFVLFNPTQAPTAPLVAGVLTVAVLPFTVVGPFAGVLLDRWSRQRVLLVSNLVRVVLALAVAALVVAADGRLEGGVLGALYLLVLAALSVNRFLLAGLGASLPHVVPRALLVPANAVTPTLGTGAFGAGFGLGLGLRLALGPGAPTDGLVVAAAAALFLGAALLTGRLGHRELGPDTPSAASTRAAAVAVARGLREGAAHVWRRPVARDAIGAVGAHRFAFGLSTIATVLLARGHLSDDVEAGFGVLGLVGGAAAAGALLAAAVTPAAVRALERRGTPLGLGPLDTWLVLALLVAAVTEALFVLGIATAPLAAGALVLGLAGQVVKIGADTHVQTAVAEHVRGRAFAFYDVVFNAAFVLAAGLGALVVPDDGYSRPLYAGIAVLYLAVAVGYARAAARPQRG</sequence>
<keyword evidence="8" id="KW-1185">Reference proteome</keyword>
<feature type="transmembrane region" description="Helical" evidence="6">
    <location>
        <begin position="289"/>
        <end position="309"/>
    </location>
</feature>
<keyword evidence="5 6" id="KW-0472">Membrane</keyword>
<dbReference type="Gene3D" id="1.20.1250.20">
    <property type="entry name" value="MFS general substrate transporter like domains"/>
    <property type="match status" value="1"/>
</dbReference>
<evidence type="ECO:0000313" key="8">
    <source>
        <dbReference type="Proteomes" id="UP001596122"/>
    </source>
</evidence>
<feature type="transmembrane region" description="Helical" evidence="6">
    <location>
        <begin position="124"/>
        <end position="143"/>
    </location>
</feature>
<feature type="transmembrane region" description="Helical" evidence="6">
    <location>
        <begin position="255"/>
        <end position="277"/>
    </location>
</feature>
<evidence type="ECO:0000256" key="2">
    <source>
        <dbReference type="ARBA" id="ARBA00022475"/>
    </source>
</evidence>
<proteinExistence type="predicted"/>
<feature type="transmembrane region" description="Helical" evidence="6">
    <location>
        <begin position="347"/>
        <end position="370"/>
    </location>
</feature>
<feature type="transmembrane region" description="Helical" evidence="6">
    <location>
        <begin position="90"/>
        <end position="112"/>
    </location>
</feature>
<protein>
    <submittedName>
        <fullName evidence="7">MFS transporter</fullName>
    </submittedName>
</protein>
<keyword evidence="3 6" id="KW-0812">Transmembrane</keyword>
<dbReference type="PANTHER" id="PTHR23513:SF17">
    <property type="entry name" value="MEMBRANE PROTEIN"/>
    <property type="match status" value="1"/>
</dbReference>
<feature type="transmembrane region" description="Helical" evidence="6">
    <location>
        <begin position="321"/>
        <end position="341"/>
    </location>
</feature>
<dbReference type="Proteomes" id="UP001596122">
    <property type="component" value="Unassembled WGS sequence"/>
</dbReference>
<dbReference type="InterPro" id="IPR036259">
    <property type="entry name" value="MFS_trans_sf"/>
</dbReference>
<evidence type="ECO:0000313" key="7">
    <source>
        <dbReference type="EMBL" id="MFC5381280.1"/>
    </source>
</evidence>
<accession>A0ABW0GMU5</accession>